<accession>A0A3B0CND2</accession>
<dbReference type="GO" id="GO:0006310">
    <property type="term" value="P:DNA recombination"/>
    <property type="evidence" value="ECO:0007669"/>
    <property type="project" value="UniProtKB-KW"/>
</dbReference>
<dbReference type="GO" id="GO:0032196">
    <property type="term" value="P:transposition"/>
    <property type="evidence" value="ECO:0007669"/>
    <property type="project" value="UniProtKB-KW"/>
</dbReference>
<dbReference type="AlphaFoldDB" id="A0A3B0CND2"/>
<dbReference type="GO" id="GO:0003677">
    <property type="term" value="F:DNA binding"/>
    <property type="evidence" value="ECO:0007669"/>
    <property type="project" value="UniProtKB-KW"/>
</dbReference>
<evidence type="ECO:0000256" key="4">
    <source>
        <dbReference type="ARBA" id="ARBA00022723"/>
    </source>
</evidence>
<feature type="domain" description="Cas12f1-like TNB" evidence="9">
    <location>
        <begin position="286"/>
        <end position="354"/>
    </location>
</feature>
<dbReference type="PANTHER" id="PTHR30405:SF25">
    <property type="entry name" value="RNA-GUIDED DNA ENDONUCLEASE INSQ-RELATED"/>
    <property type="match status" value="1"/>
</dbReference>
<protein>
    <submittedName>
        <fullName evidence="11">Transposase</fullName>
    </submittedName>
</protein>
<evidence type="ECO:0000256" key="3">
    <source>
        <dbReference type="ARBA" id="ARBA00022578"/>
    </source>
</evidence>
<evidence type="ECO:0000259" key="8">
    <source>
        <dbReference type="Pfam" id="PF01385"/>
    </source>
</evidence>
<dbReference type="Pfam" id="PF07282">
    <property type="entry name" value="Cas12f1-like_TNB"/>
    <property type="match status" value="1"/>
</dbReference>
<proteinExistence type="inferred from homology"/>
<keyword evidence="12" id="KW-1185">Reference proteome</keyword>
<dbReference type="Proteomes" id="UP000282311">
    <property type="component" value="Unassembled WGS sequence"/>
</dbReference>
<comment type="caution">
    <text evidence="11">The sequence shown here is derived from an EMBL/GenBank/DDBJ whole genome shotgun (WGS) entry which is preliminary data.</text>
</comment>
<dbReference type="PANTHER" id="PTHR30405">
    <property type="entry name" value="TRANSPOSASE"/>
    <property type="match status" value="1"/>
</dbReference>
<dbReference type="NCBIfam" id="TIGR01766">
    <property type="entry name" value="IS200/IS605 family accessory protein TnpB-like domain"/>
    <property type="match status" value="1"/>
</dbReference>
<evidence type="ECO:0000259" key="10">
    <source>
        <dbReference type="Pfam" id="PF12323"/>
    </source>
</evidence>
<evidence type="ECO:0000256" key="5">
    <source>
        <dbReference type="ARBA" id="ARBA00022833"/>
    </source>
</evidence>
<keyword evidence="5" id="KW-0862">Zinc</keyword>
<feature type="domain" description="Transposase putative helix-turn-helix" evidence="10">
    <location>
        <begin position="1"/>
        <end position="45"/>
    </location>
</feature>
<dbReference type="InterPro" id="IPR051399">
    <property type="entry name" value="RNA-guided_DNA_endo/Transpos"/>
</dbReference>
<evidence type="ECO:0000259" key="9">
    <source>
        <dbReference type="Pfam" id="PF07282"/>
    </source>
</evidence>
<keyword evidence="6" id="KW-0238">DNA-binding</keyword>
<keyword evidence="4" id="KW-0479">Metal-binding</keyword>
<dbReference type="GO" id="GO:0046872">
    <property type="term" value="F:metal ion binding"/>
    <property type="evidence" value="ECO:0007669"/>
    <property type="project" value="UniProtKB-KW"/>
</dbReference>
<dbReference type="OrthoDB" id="56768at2"/>
<keyword evidence="7" id="KW-0233">DNA recombination</keyword>
<dbReference type="NCBIfam" id="NF038281">
    <property type="entry name" value="IS200_TnpB"/>
    <property type="match status" value="1"/>
</dbReference>
<evidence type="ECO:0000256" key="6">
    <source>
        <dbReference type="ARBA" id="ARBA00023125"/>
    </source>
</evidence>
<organism evidence="11 12">
    <name type="scientific">Paenibacillus ginsengarvi</name>
    <dbReference type="NCBI Taxonomy" id="400777"/>
    <lineage>
        <taxon>Bacteria</taxon>
        <taxon>Bacillati</taxon>
        <taxon>Bacillota</taxon>
        <taxon>Bacilli</taxon>
        <taxon>Bacillales</taxon>
        <taxon>Paenibacillaceae</taxon>
        <taxon>Paenibacillus</taxon>
    </lineage>
</organism>
<dbReference type="Pfam" id="PF01385">
    <property type="entry name" value="OrfB_IS605"/>
    <property type="match status" value="1"/>
</dbReference>
<gene>
    <name evidence="11" type="ORF">D7M11_05310</name>
</gene>
<evidence type="ECO:0000256" key="7">
    <source>
        <dbReference type="ARBA" id="ARBA00023172"/>
    </source>
</evidence>
<comment type="similarity">
    <text evidence="1">In the C-terminal section; belongs to the transposase 35 family.</text>
</comment>
<dbReference type="NCBIfam" id="NF040570">
    <property type="entry name" value="guided_TnpB"/>
    <property type="match status" value="1"/>
</dbReference>
<dbReference type="InterPro" id="IPR001959">
    <property type="entry name" value="Transposase"/>
</dbReference>
<evidence type="ECO:0000256" key="1">
    <source>
        <dbReference type="ARBA" id="ARBA00008761"/>
    </source>
</evidence>
<feature type="domain" description="Probable transposase IS891/IS1136/IS1341" evidence="8">
    <location>
        <begin position="162"/>
        <end position="274"/>
    </location>
</feature>
<dbReference type="InterPro" id="IPR010095">
    <property type="entry name" value="Cas12f1-like_TNB"/>
</dbReference>
<evidence type="ECO:0000313" key="12">
    <source>
        <dbReference type="Proteomes" id="UP000282311"/>
    </source>
</evidence>
<comment type="similarity">
    <text evidence="2">In the N-terminal section; belongs to the transposase 2 family.</text>
</comment>
<keyword evidence="3" id="KW-0815">Transposition</keyword>
<dbReference type="EMBL" id="RBAH01000003">
    <property type="protein sequence ID" value="RKN85759.1"/>
    <property type="molecule type" value="Genomic_DNA"/>
</dbReference>
<sequence>MHKAFKFRLYPTPKQQTLINKTIGCVRFVFNHFLSRRKDAYEIEQKTVGYAACSAELTELKREKEWLSEVDSTALQRSLRALDDGYQAFFRKQNEYPKFKSKRDANQSYTAVNNGAIRVEGNRLRLPKLGCTRFAKSQEIVGRILSATVRRSPSGKYFVSLVCEADVQPLPASPNAVGIDLGLKTYMTLSDGQKVDNPKYLREYEKRLAGAQRVLSRRQKGGKNREKARIRVARLQEKIANMRNDFLHKQSTRLIHENQVICLEDMRVKNMVKNHHLAKSISDASWSKFRTMLDYKASWYGRRLSVVGIAFPSSQRCSCCGERNPGVKDLAVREWTCPECGELHDRDVNAARNILKEGVRLLA</sequence>
<dbReference type="RefSeq" id="WP_120746128.1">
    <property type="nucleotide sequence ID" value="NZ_RBAH01000003.1"/>
</dbReference>
<dbReference type="InterPro" id="IPR053522">
    <property type="entry name" value="RNA-guided_endonuclease_TnpB"/>
</dbReference>
<dbReference type="InterPro" id="IPR021027">
    <property type="entry name" value="Transposase_put_HTH"/>
</dbReference>
<reference evidence="11 12" key="1">
    <citation type="journal article" date="2007" name="Int. J. Syst. Evol. Microbiol.">
        <title>Paenibacillus ginsengarvi sp. nov., isolated from soil from ginseng cultivation.</title>
        <authorList>
            <person name="Yoon M.H."/>
            <person name="Ten L.N."/>
            <person name="Im W.T."/>
        </authorList>
    </citation>
    <scope>NUCLEOTIDE SEQUENCE [LARGE SCALE GENOMIC DNA]</scope>
    <source>
        <strain evidence="11 12">KCTC 13059</strain>
    </source>
</reference>
<evidence type="ECO:0000313" key="11">
    <source>
        <dbReference type="EMBL" id="RKN85759.1"/>
    </source>
</evidence>
<dbReference type="Pfam" id="PF12323">
    <property type="entry name" value="HTH_OrfB_IS605"/>
    <property type="match status" value="1"/>
</dbReference>
<name>A0A3B0CND2_9BACL</name>
<evidence type="ECO:0000256" key="2">
    <source>
        <dbReference type="ARBA" id="ARBA00011044"/>
    </source>
</evidence>